<reference evidence="2 3" key="1">
    <citation type="submission" date="2019-02" db="EMBL/GenBank/DDBJ databases">
        <title>Genome sequencing of the rare red list fungi Dentipellis fragilis.</title>
        <authorList>
            <person name="Buettner E."/>
            <person name="Kellner H."/>
        </authorList>
    </citation>
    <scope>NUCLEOTIDE SEQUENCE [LARGE SCALE GENOMIC DNA]</scope>
    <source>
        <strain evidence="2 3">DSM 105465</strain>
    </source>
</reference>
<organism evidence="2 3">
    <name type="scientific">Dentipellis fragilis</name>
    <dbReference type="NCBI Taxonomy" id="205917"/>
    <lineage>
        <taxon>Eukaryota</taxon>
        <taxon>Fungi</taxon>
        <taxon>Dikarya</taxon>
        <taxon>Basidiomycota</taxon>
        <taxon>Agaricomycotina</taxon>
        <taxon>Agaricomycetes</taxon>
        <taxon>Russulales</taxon>
        <taxon>Hericiaceae</taxon>
        <taxon>Dentipellis</taxon>
    </lineage>
</organism>
<dbReference type="OrthoDB" id="3362336at2759"/>
<sequence length="431" mass="47593">MLSLARAANTVRPVCARALATAPDFPPVHSSVSPPPAPLIPPQPANAEAGDRARATKRRLLGPTVYVRPWNSMQTMVDGLAILQALERRYGRVVDVFYPRVRLSPSLYTTLLFHFLSVACASETDGAPQDADLRNNYMFFFKITFHASVDPHIVPEDGEMLKIRVPDKPRGTPVAFEDLQRFLGARTAESDASTDLDAEAENWRVEDVRVERSNRQLSSHSAMQSNAAVPRQRASIRNEFAHAWTGWAGFSTPADAPADVAPPTKDIDPATAHLHAANARWRRVAAQAKSQLVAMEADLDKVDAEVEELKKELAAESPVEEWKPIRPREEKADVLTDVEAHADVRAEVLETAEIEAKVEAEAEAVTPKMSRRERILQQARENALTAKDEGVDAVTKTTADVKGQGAETEKEADVKLKSIQERLWKLVGAKW</sequence>
<evidence type="ECO:0000313" key="2">
    <source>
        <dbReference type="EMBL" id="TFY63236.1"/>
    </source>
</evidence>
<dbReference type="AlphaFoldDB" id="A0A4Y9YKZ0"/>
<evidence type="ECO:0000256" key="1">
    <source>
        <dbReference type="SAM" id="Coils"/>
    </source>
</evidence>
<name>A0A4Y9YKZ0_9AGAM</name>
<gene>
    <name evidence="2" type="ORF">EVG20_g6401</name>
</gene>
<evidence type="ECO:0000313" key="3">
    <source>
        <dbReference type="Proteomes" id="UP000298327"/>
    </source>
</evidence>
<protein>
    <submittedName>
        <fullName evidence="2">Uncharacterized protein</fullName>
    </submittedName>
</protein>
<dbReference type="Proteomes" id="UP000298327">
    <property type="component" value="Unassembled WGS sequence"/>
</dbReference>
<comment type="caution">
    <text evidence="2">The sequence shown here is derived from an EMBL/GenBank/DDBJ whole genome shotgun (WGS) entry which is preliminary data.</text>
</comment>
<accession>A0A4Y9YKZ0</accession>
<proteinExistence type="predicted"/>
<keyword evidence="1" id="KW-0175">Coiled coil</keyword>
<feature type="coiled-coil region" evidence="1">
    <location>
        <begin position="285"/>
        <end position="312"/>
    </location>
</feature>
<dbReference type="EMBL" id="SEOQ01000426">
    <property type="protein sequence ID" value="TFY63236.1"/>
    <property type="molecule type" value="Genomic_DNA"/>
</dbReference>
<keyword evidence="3" id="KW-1185">Reference proteome</keyword>